<dbReference type="VEuPathDB" id="MicrosporidiaDB:HERIO_608"/>
<comment type="caution">
    <text evidence="1">The sequence shown here is derived from an EMBL/GenBank/DDBJ whole genome shotgun (WGS) entry which is preliminary data.</text>
</comment>
<dbReference type="AlphaFoldDB" id="A0A1X0QCZ1"/>
<evidence type="ECO:0000313" key="1">
    <source>
        <dbReference type="EMBL" id="ORD97535.1"/>
    </source>
</evidence>
<proteinExistence type="predicted"/>
<sequence>MKIRDNNLLCFIKLTKCPVKLSKKLYKELSSKLKDEVNELNKIESKDKEILKELQEFEFNETFDIKKTNIKIRNILDKLIYKDGKLTNYTNLSKIEFCKSENINIKELEPEIVKFLKKEIYSDIYLSKFDIDYISISMLNLLDVNDYVYFANKFYL</sequence>
<reference evidence="1 2" key="1">
    <citation type="journal article" date="2017" name="Environ. Microbiol.">
        <title>Decay of the glycolytic pathway and adaptation to intranuclear parasitism within Enterocytozoonidae microsporidia.</title>
        <authorList>
            <person name="Wiredu Boakye D."/>
            <person name="Jaroenlak P."/>
            <person name="Prachumwat A."/>
            <person name="Williams T.A."/>
            <person name="Bateman K.S."/>
            <person name="Itsathitphaisarn O."/>
            <person name="Sritunyalucksana K."/>
            <person name="Paszkiewicz K.H."/>
            <person name="Moore K.A."/>
            <person name="Stentiford G.D."/>
            <person name="Williams B.A."/>
        </authorList>
    </citation>
    <scope>NUCLEOTIDE SEQUENCE [LARGE SCALE GENOMIC DNA]</scope>
    <source>
        <strain evidence="1 2">GB1</strain>
    </source>
</reference>
<gene>
    <name evidence="1" type="ORF">HERIO_608</name>
</gene>
<organism evidence="1 2">
    <name type="scientific">Hepatospora eriocheir</name>
    <dbReference type="NCBI Taxonomy" id="1081669"/>
    <lineage>
        <taxon>Eukaryota</taxon>
        <taxon>Fungi</taxon>
        <taxon>Fungi incertae sedis</taxon>
        <taxon>Microsporidia</taxon>
        <taxon>Hepatosporidae</taxon>
        <taxon>Hepatospora</taxon>
    </lineage>
</organism>
<dbReference type="Proteomes" id="UP000192356">
    <property type="component" value="Unassembled WGS sequence"/>
</dbReference>
<protein>
    <submittedName>
        <fullName evidence="1">Uncharacterized protein</fullName>
    </submittedName>
</protein>
<name>A0A1X0QCZ1_9MICR</name>
<accession>A0A1X0QCZ1</accession>
<keyword evidence="2" id="KW-1185">Reference proteome</keyword>
<dbReference type="EMBL" id="LVKB01000019">
    <property type="protein sequence ID" value="ORD97535.1"/>
    <property type="molecule type" value="Genomic_DNA"/>
</dbReference>
<evidence type="ECO:0000313" key="2">
    <source>
        <dbReference type="Proteomes" id="UP000192356"/>
    </source>
</evidence>